<keyword evidence="2" id="KW-0472">Membrane</keyword>
<accession>A0A7S0KMX4</accession>
<dbReference type="AlphaFoldDB" id="A0A7S0KMX4"/>
<name>A0A7S0KMX4_9CHLO</name>
<keyword evidence="2" id="KW-0812">Transmembrane</keyword>
<sequence>MGVRGTKPTARSGLVMRRTRATSGFIAYGDDDGAYGDHEYASRARMRSNGREYDGYEMRDDEHARAGERRRRGNEAEDDDDTVMLRAMGGIFTAALSALRWGLPLTGGLACWAAAAANTGGGLLSALSGALLVGTTLGVCALIFAAASATMSGVALMYMMVRRSIFGGARKPTMRRRREIEEERDEEEEDFRRAPLRRRDSRLAYGHDDDDDNDVGDGDYYENDDDDDEDDNDDEARFLGHTQRRSSTIPSTSTADEPWYVTRRRERGRRRRARDDASSRRCGGAALATCAVLFVIGFSATGRSKYDDRLNMQITAYEGVVREWSSRGRDTFQGGGARTFELSATKAGASATWVSSAPVTTQVEHVYGTRGRHVSSYEPLWYELDSSDLIEAIGIPELIASGTLDARDVATLDEIAHPGQNSGDEHAYTSGYNNTAVMESLMGQRVLKIRIDGTQEIELASGVEFFTKTTVPITNWKTCKYRFSGYHHFGGCDTYSAIDKVCFKLTQSSNGSGDWAVDASYGGEGCAPRKIEDSSSGGYTWEPITRRRLVAPATGAYPSLTLVRRALMTTRTKGTSAVSLRHGSDPHVWLLNATDGTASFANDAARLNATGIAMIALACVFSIPAACLLVPLAFESRNVSGGGAFTGGPFAARATRARMAPASSAFDRRGAPQVLAPVPLRDMV</sequence>
<feature type="transmembrane region" description="Helical" evidence="2">
    <location>
        <begin position="282"/>
        <end position="302"/>
    </location>
</feature>
<evidence type="ECO:0008006" key="4">
    <source>
        <dbReference type="Google" id="ProtNLM"/>
    </source>
</evidence>
<feature type="compositionally biased region" description="Polar residues" evidence="1">
    <location>
        <begin position="245"/>
        <end position="255"/>
    </location>
</feature>
<dbReference type="EMBL" id="HBEW01007374">
    <property type="protein sequence ID" value="CAD8587013.1"/>
    <property type="molecule type" value="Transcribed_RNA"/>
</dbReference>
<feature type="region of interest" description="Disordered" evidence="1">
    <location>
        <begin position="172"/>
        <end position="278"/>
    </location>
</feature>
<feature type="transmembrane region" description="Helical" evidence="2">
    <location>
        <begin position="136"/>
        <end position="161"/>
    </location>
</feature>
<protein>
    <recommendedName>
        <fullName evidence="4">Transmembrane protein</fullName>
    </recommendedName>
</protein>
<organism evidence="3">
    <name type="scientific">Ostreococcus mediterraneus</name>
    <dbReference type="NCBI Taxonomy" id="1486918"/>
    <lineage>
        <taxon>Eukaryota</taxon>
        <taxon>Viridiplantae</taxon>
        <taxon>Chlorophyta</taxon>
        <taxon>Mamiellophyceae</taxon>
        <taxon>Mamiellales</taxon>
        <taxon>Bathycoccaceae</taxon>
        <taxon>Ostreococcus</taxon>
    </lineage>
</organism>
<feature type="compositionally biased region" description="Basic and acidic residues" evidence="1">
    <location>
        <begin position="190"/>
        <end position="207"/>
    </location>
</feature>
<evidence type="ECO:0000256" key="1">
    <source>
        <dbReference type="SAM" id="MobiDB-lite"/>
    </source>
</evidence>
<proteinExistence type="predicted"/>
<feature type="compositionally biased region" description="Acidic residues" evidence="1">
    <location>
        <begin position="208"/>
        <end position="234"/>
    </location>
</feature>
<reference evidence="3" key="1">
    <citation type="submission" date="2021-01" db="EMBL/GenBank/DDBJ databases">
        <authorList>
            <person name="Corre E."/>
            <person name="Pelletier E."/>
            <person name="Niang G."/>
            <person name="Scheremetjew M."/>
            <person name="Finn R."/>
            <person name="Kale V."/>
            <person name="Holt S."/>
            <person name="Cochrane G."/>
            <person name="Meng A."/>
            <person name="Brown T."/>
            <person name="Cohen L."/>
        </authorList>
    </citation>
    <scope>NUCLEOTIDE SEQUENCE</scope>
    <source>
        <strain evidence="3">Clade-D-RCC2572</strain>
    </source>
</reference>
<evidence type="ECO:0000313" key="3">
    <source>
        <dbReference type="EMBL" id="CAD8587013.1"/>
    </source>
</evidence>
<evidence type="ECO:0000256" key="2">
    <source>
        <dbReference type="SAM" id="Phobius"/>
    </source>
</evidence>
<feature type="compositionally biased region" description="Basic residues" evidence="1">
    <location>
        <begin position="262"/>
        <end position="272"/>
    </location>
</feature>
<feature type="region of interest" description="Disordered" evidence="1">
    <location>
        <begin position="52"/>
        <end position="78"/>
    </location>
</feature>
<feature type="transmembrane region" description="Helical" evidence="2">
    <location>
        <begin position="612"/>
        <end position="634"/>
    </location>
</feature>
<keyword evidence="2" id="KW-1133">Transmembrane helix</keyword>
<feature type="compositionally biased region" description="Basic and acidic residues" evidence="1">
    <location>
        <begin position="52"/>
        <end position="67"/>
    </location>
</feature>
<gene>
    <name evidence="3" type="ORF">OMED0929_LOCUS6228</name>
</gene>